<keyword evidence="2 7" id="KW-0813">Transport</keyword>
<gene>
    <name evidence="7" type="primary">atpH</name>
    <name evidence="8" type="ORF">EFL26_08855</name>
</gene>
<dbReference type="GO" id="GO:0045259">
    <property type="term" value="C:proton-transporting ATP synthase complex"/>
    <property type="evidence" value="ECO:0007669"/>
    <property type="project" value="UniProtKB-KW"/>
</dbReference>
<dbReference type="OrthoDB" id="5242917at2"/>
<keyword evidence="8" id="KW-0378">Hydrolase</keyword>
<evidence type="ECO:0000256" key="5">
    <source>
        <dbReference type="ARBA" id="ARBA00023136"/>
    </source>
</evidence>
<dbReference type="NCBIfam" id="NF009967">
    <property type="entry name" value="PRK13430.1"/>
    <property type="match status" value="1"/>
</dbReference>
<evidence type="ECO:0000256" key="1">
    <source>
        <dbReference type="ARBA" id="ARBA00004370"/>
    </source>
</evidence>
<comment type="function">
    <text evidence="7">F(1)F(0) ATP synthase produces ATP from ADP in the presence of a proton or sodium gradient. F-type ATPases consist of two structural domains, F(1) containing the extramembraneous catalytic core and F(0) containing the membrane proton channel, linked together by a central stalk and a peripheral stalk. During catalysis, ATP synthesis in the catalytic domain of F(1) is coupled via a rotary mechanism of the central stalk subunits to proton translocation.</text>
</comment>
<evidence type="ECO:0000256" key="7">
    <source>
        <dbReference type="HAMAP-Rule" id="MF_01416"/>
    </source>
</evidence>
<dbReference type="AlphaFoldDB" id="A0A3N0GS62"/>
<keyword evidence="7" id="KW-1003">Cell membrane</keyword>
<comment type="caution">
    <text evidence="8">The sequence shown here is derived from an EMBL/GenBank/DDBJ whole genome shotgun (WGS) entry which is preliminary data.</text>
</comment>
<evidence type="ECO:0000256" key="6">
    <source>
        <dbReference type="ARBA" id="ARBA00023310"/>
    </source>
</evidence>
<dbReference type="EMBL" id="RJSF01000030">
    <property type="protein sequence ID" value="RNM15323.1"/>
    <property type="molecule type" value="Genomic_DNA"/>
</dbReference>
<comment type="function">
    <text evidence="7">This protein is part of the stalk that links CF(0) to CF(1). It either transmits conformational changes from CF(0) to CF(1) or is implicated in proton conduction.</text>
</comment>
<protein>
    <recommendedName>
        <fullName evidence="7">ATP synthase subunit delta</fullName>
    </recommendedName>
    <alternativeName>
        <fullName evidence="7">ATP synthase F(1) sector subunit delta</fullName>
    </alternativeName>
    <alternativeName>
        <fullName evidence="7">F-type ATPase subunit delta</fullName>
        <shortName evidence="7">F-ATPase subunit delta</shortName>
    </alternativeName>
</protein>
<dbReference type="Pfam" id="PF00213">
    <property type="entry name" value="OSCP"/>
    <property type="match status" value="1"/>
</dbReference>
<keyword evidence="6 7" id="KW-0066">ATP synthesis</keyword>
<dbReference type="Gene3D" id="1.10.520.20">
    <property type="entry name" value="N-terminal domain of the delta subunit of the F1F0-ATP synthase"/>
    <property type="match status" value="1"/>
</dbReference>
<name>A0A3N0GS62_9ACTN</name>
<accession>A0A3N0GS62</accession>
<dbReference type="NCBIfam" id="TIGR01145">
    <property type="entry name" value="ATP_synt_delta"/>
    <property type="match status" value="1"/>
</dbReference>
<dbReference type="HAMAP" id="MF_01416">
    <property type="entry name" value="ATP_synth_delta_bact"/>
    <property type="match status" value="1"/>
</dbReference>
<proteinExistence type="inferred from homology"/>
<comment type="similarity">
    <text evidence="7">Belongs to the ATPase delta chain family.</text>
</comment>
<evidence type="ECO:0000256" key="3">
    <source>
        <dbReference type="ARBA" id="ARBA00022781"/>
    </source>
</evidence>
<dbReference type="InterPro" id="IPR026015">
    <property type="entry name" value="ATP_synth_OSCP/delta_N_sf"/>
</dbReference>
<evidence type="ECO:0000256" key="4">
    <source>
        <dbReference type="ARBA" id="ARBA00023065"/>
    </source>
</evidence>
<dbReference type="RefSeq" id="WP_123222561.1">
    <property type="nucleotide sequence ID" value="NZ_RJSF01000030.1"/>
</dbReference>
<dbReference type="PRINTS" id="PR00125">
    <property type="entry name" value="ATPASEDELTA"/>
</dbReference>
<keyword evidence="5 7" id="KW-0472">Membrane</keyword>
<keyword evidence="7" id="KW-0139">CF(1)</keyword>
<keyword evidence="9" id="KW-1185">Reference proteome</keyword>
<reference evidence="8 9" key="1">
    <citation type="submission" date="2018-11" db="EMBL/GenBank/DDBJ databases">
        <authorList>
            <person name="Li F."/>
        </authorList>
    </citation>
    <scope>NUCLEOTIDE SEQUENCE [LARGE SCALE GENOMIC DNA]</scope>
    <source>
        <strain evidence="8 9">Gsoil 818</strain>
    </source>
</reference>
<dbReference type="Proteomes" id="UP000279994">
    <property type="component" value="Unassembled WGS sequence"/>
</dbReference>
<keyword evidence="3 7" id="KW-0375">Hydrogen ion transport</keyword>
<evidence type="ECO:0000256" key="2">
    <source>
        <dbReference type="ARBA" id="ARBA00022448"/>
    </source>
</evidence>
<dbReference type="SUPFAM" id="SSF47928">
    <property type="entry name" value="N-terminal domain of the delta subunit of the F1F0-ATP synthase"/>
    <property type="match status" value="1"/>
</dbReference>
<dbReference type="InterPro" id="IPR000711">
    <property type="entry name" value="ATPase_OSCP/dsu"/>
</dbReference>
<evidence type="ECO:0000313" key="8">
    <source>
        <dbReference type="EMBL" id="RNM15323.1"/>
    </source>
</evidence>
<organism evidence="8 9">
    <name type="scientific">Nocardioides pocheonensis</name>
    <dbReference type="NCBI Taxonomy" id="661485"/>
    <lineage>
        <taxon>Bacteria</taxon>
        <taxon>Bacillati</taxon>
        <taxon>Actinomycetota</taxon>
        <taxon>Actinomycetes</taxon>
        <taxon>Propionibacteriales</taxon>
        <taxon>Nocardioidaceae</taxon>
        <taxon>Nocardioides</taxon>
    </lineage>
</organism>
<dbReference type="GO" id="GO:0046933">
    <property type="term" value="F:proton-transporting ATP synthase activity, rotational mechanism"/>
    <property type="evidence" value="ECO:0007669"/>
    <property type="project" value="UniProtKB-UniRule"/>
</dbReference>
<sequence length="269" mass="27638">MHGSSAESLARLTDRVVAAVEGGADGAELGTGLFGASAVLTTQPGLRRALTDPSTEAAARTGLAETVFGKHLSGAAVTVVAEAAGLRWVASADLADALEQLGVLAIVRAADREGAGDRVEEELFAFGRTVTENHELRSAMSDPARSVADKQALVRGLLEGKAHPSTVALVEQAATGGHLTVTSAIDTFVALAAKARNRLVALVRVAQPLDADEEKRLAAALSAQYDRTVHLNTVVDPSVLGGVHVSVGDEVIDGTVSSRLDEAGRRLAG</sequence>
<evidence type="ECO:0000313" key="9">
    <source>
        <dbReference type="Proteomes" id="UP000279994"/>
    </source>
</evidence>
<dbReference type="GO" id="GO:0005886">
    <property type="term" value="C:plasma membrane"/>
    <property type="evidence" value="ECO:0007669"/>
    <property type="project" value="UniProtKB-SubCell"/>
</dbReference>
<comment type="subcellular location">
    <subcellularLocation>
        <location evidence="7">Cell membrane</location>
        <topology evidence="7">Peripheral membrane protein</topology>
    </subcellularLocation>
    <subcellularLocation>
        <location evidence="1">Membrane</location>
    </subcellularLocation>
</comment>
<keyword evidence="4 7" id="KW-0406">Ion transport</keyword>
<dbReference type="GO" id="GO:0016787">
    <property type="term" value="F:hydrolase activity"/>
    <property type="evidence" value="ECO:0007669"/>
    <property type="project" value="UniProtKB-KW"/>
</dbReference>
<dbReference type="PANTHER" id="PTHR11910">
    <property type="entry name" value="ATP SYNTHASE DELTA CHAIN"/>
    <property type="match status" value="1"/>
</dbReference>